<evidence type="ECO:0000313" key="2">
    <source>
        <dbReference type="EMBL" id="RZS34826.1"/>
    </source>
</evidence>
<name>A0A4Q7KLK6_9PSEU</name>
<sequence>MRSCVRVTLGDHPSAWRCLELGDQVGRFLRGDRQVRFGCVACIVVTVAAVVTVVVGYRGWHVAGTAFAEISSDTLPTLPGSDRPAVPSMKPVPLLVQSAGSGPVPTIGGEPAIDACTVLPMSLLTEFGLELDSTQSVRTSRMERPGTGSRAPIDFLGAQGSSCAYPVRDGTQIRWLDVTIAQPPFNDDPSHGRERIMNALARDARRLPDFHGMKVYLARVRNGREATIIADRFTAVVGIGVPLAPRPGLPDPTQIEDAITNRVLENLLRAPTAPMRFSYREPQAATPDPCEVFTPEMFREVYGIEDSGRTVTRHHIGELETYEPTDPVHPRSFWLETSCARGERSEKRHDLDTRGLVVQFDVYRDPAQATTGEYLNCDPSAPIPRPGGQPVPVVQRIGDGLVCVNTILRSPNLVFRVGRTVVLLQEWKPGGQSNPASAITMLTPLAHRIATRLMQ</sequence>
<evidence type="ECO:0000256" key="1">
    <source>
        <dbReference type="SAM" id="Phobius"/>
    </source>
</evidence>
<dbReference type="EMBL" id="SGWQ01000008">
    <property type="protein sequence ID" value="RZS34826.1"/>
    <property type="molecule type" value="Genomic_DNA"/>
</dbReference>
<gene>
    <name evidence="2" type="ORF">EV193_108175</name>
</gene>
<accession>A0A4Q7KLK6</accession>
<dbReference type="AlphaFoldDB" id="A0A4Q7KLK6"/>
<organism evidence="2 3">
    <name type="scientific">Herbihabitans rhizosphaerae</name>
    <dbReference type="NCBI Taxonomy" id="1872711"/>
    <lineage>
        <taxon>Bacteria</taxon>
        <taxon>Bacillati</taxon>
        <taxon>Actinomycetota</taxon>
        <taxon>Actinomycetes</taxon>
        <taxon>Pseudonocardiales</taxon>
        <taxon>Pseudonocardiaceae</taxon>
        <taxon>Herbihabitans</taxon>
    </lineage>
</organism>
<comment type="caution">
    <text evidence="2">The sequence shown here is derived from an EMBL/GenBank/DDBJ whole genome shotgun (WGS) entry which is preliminary data.</text>
</comment>
<keyword evidence="1" id="KW-1133">Transmembrane helix</keyword>
<dbReference type="Proteomes" id="UP000294257">
    <property type="component" value="Unassembled WGS sequence"/>
</dbReference>
<reference evidence="2 3" key="1">
    <citation type="submission" date="2019-02" db="EMBL/GenBank/DDBJ databases">
        <title>Genomic Encyclopedia of Type Strains, Phase IV (KMG-IV): sequencing the most valuable type-strain genomes for metagenomic binning, comparative biology and taxonomic classification.</title>
        <authorList>
            <person name="Goeker M."/>
        </authorList>
    </citation>
    <scope>NUCLEOTIDE SEQUENCE [LARGE SCALE GENOMIC DNA]</scope>
    <source>
        <strain evidence="2 3">DSM 101727</strain>
    </source>
</reference>
<protein>
    <submittedName>
        <fullName evidence="2">Uncharacterized protein</fullName>
    </submittedName>
</protein>
<keyword evidence="1" id="KW-0812">Transmembrane</keyword>
<keyword evidence="3" id="KW-1185">Reference proteome</keyword>
<feature type="transmembrane region" description="Helical" evidence="1">
    <location>
        <begin position="37"/>
        <end position="60"/>
    </location>
</feature>
<keyword evidence="1" id="KW-0472">Membrane</keyword>
<proteinExistence type="predicted"/>
<evidence type="ECO:0000313" key="3">
    <source>
        <dbReference type="Proteomes" id="UP000294257"/>
    </source>
</evidence>